<dbReference type="SUPFAM" id="SSF56112">
    <property type="entry name" value="Protein kinase-like (PK-like)"/>
    <property type="match status" value="1"/>
</dbReference>
<name>A0A401GQU4_9APHY</name>
<dbReference type="InParanoid" id="A0A401GQU4"/>
<dbReference type="GeneID" id="38781499"/>
<feature type="region of interest" description="Disordered" evidence="1">
    <location>
        <begin position="1"/>
        <end position="21"/>
    </location>
</feature>
<evidence type="ECO:0000313" key="4">
    <source>
        <dbReference type="Proteomes" id="UP000287166"/>
    </source>
</evidence>
<evidence type="ECO:0000256" key="1">
    <source>
        <dbReference type="SAM" id="MobiDB-lite"/>
    </source>
</evidence>
<feature type="domain" description="Fungal-type protein kinase" evidence="2">
    <location>
        <begin position="203"/>
        <end position="588"/>
    </location>
</feature>
<proteinExistence type="predicted"/>
<dbReference type="AlphaFoldDB" id="A0A401GQU4"/>
<gene>
    <name evidence="3" type="ORF">SCP_0605610</name>
</gene>
<dbReference type="PANTHER" id="PTHR38248">
    <property type="entry name" value="FUNK1 6"/>
    <property type="match status" value="1"/>
</dbReference>
<sequence length="832" mass="93814">MVATPLAKKDPKYNVWQQPEDDVDRKDIRRRYRQYADSAQGFILGPMPVDEFLEFLPETDMSNMPRPVNAFNKVPAEARTEQQIYKPLIAAINGTRTRSRKSQRRCPGFTFKDTATSGAELGDIGSMNAHVSCYSQDINDSHLTSAGPLGCADLYIDVQRHPGLDPFTDPGPEDDRSEHAFFQTPGDHRARKEAEEAFGRNVACATEACSRQHRAFYFSISLAGSRARFLRWDRCGVIASESFDIRVQPEHLCEFLWRYAHASSSQRGYDVSVEAATREEEELFRDCIERHVKFQLDPDDEELVVAMEEHYQPGAVVAINVVDEGSPDCVAHRLLVSRPVVSPVSWTGKGTRGFWAVTAGSPRGEVVFLKDTWRHNVEHMKEGNILADLHSAGVPNIPRLVHHGDVWDQLPVSSGRVDSESDLTYTRDETTVLQYTQTDRFRRAAWVCTGGENHKLPPPLVHYRLVLGTVGYPLQRFRGTKELLHATYDAYEAMVAAFHAEPGKRRLHRDISVGNLILSKDPHSGENIRRGYLIDWESSCLVTEEGSACDHSRTGTIQFMSMRLLTSGESVSHTFQDDMESMLWVVLYSSLLWLGHDHPPNMVVTYLFELFDHTWINPEGVLKGGSGKLSNQVGQDFTDRIQFSNPAFREWLDAVIKFNSSHIVPHLHDMESAMVWKSPELLGKFWKDFLSTHDLSNDDRFPRKLYPRGTTWRRSSSSTLSSTSSNSGTTHPAPVALPSRKRKAADDTVAADSERTTNSRVPAVPRGSCTGPTTRSMAKRRQVECQGRGVAAGDFDSPIQPQWSPRRLKPRPAKIDNTSLARRDRKVRRSQK</sequence>
<dbReference type="Pfam" id="PF17667">
    <property type="entry name" value="Pkinase_fungal"/>
    <property type="match status" value="1"/>
</dbReference>
<organism evidence="3 4">
    <name type="scientific">Sparassis crispa</name>
    <dbReference type="NCBI Taxonomy" id="139825"/>
    <lineage>
        <taxon>Eukaryota</taxon>
        <taxon>Fungi</taxon>
        <taxon>Dikarya</taxon>
        <taxon>Basidiomycota</taxon>
        <taxon>Agaricomycotina</taxon>
        <taxon>Agaricomycetes</taxon>
        <taxon>Polyporales</taxon>
        <taxon>Sparassidaceae</taxon>
        <taxon>Sparassis</taxon>
    </lineage>
</organism>
<dbReference type="OrthoDB" id="3265188at2759"/>
<feature type="compositionally biased region" description="Basic residues" evidence="1">
    <location>
        <begin position="823"/>
        <end position="832"/>
    </location>
</feature>
<evidence type="ECO:0000259" key="2">
    <source>
        <dbReference type="Pfam" id="PF17667"/>
    </source>
</evidence>
<evidence type="ECO:0000313" key="3">
    <source>
        <dbReference type="EMBL" id="GBE84582.1"/>
    </source>
</evidence>
<dbReference type="InterPro" id="IPR011009">
    <property type="entry name" value="Kinase-like_dom_sf"/>
</dbReference>
<dbReference type="PANTHER" id="PTHR38248:SF2">
    <property type="entry name" value="FUNK1 11"/>
    <property type="match status" value="1"/>
</dbReference>
<accession>A0A401GQU4</accession>
<dbReference type="Proteomes" id="UP000287166">
    <property type="component" value="Unassembled WGS sequence"/>
</dbReference>
<feature type="compositionally biased region" description="Low complexity" evidence="1">
    <location>
        <begin position="708"/>
        <end position="730"/>
    </location>
</feature>
<dbReference type="RefSeq" id="XP_027615495.1">
    <property type="nucleotide sequence ID" value="XM_027759694.1"/>
</dbReference>
<comment type="caution">
    <text evidence="3">The sequence shown here is derived from an EMBL/GenBank/DDBJ whole genome shotgun (WGS) entry which is preliminary data.</text>
</comment>
<dbReference type="Gene3D" id="1.10.510.10">
    <property type="entry name" value="Transferase(Phosphotransferase) domain 1"/>
    <property type="match status" value="1"/>
</dbReference>
<protein>
    <recommendedName>
        <fullName evidence="2">Fungal-type protein kinase domain-containing protein</fullName>
    </recommendedName>
</protein>
<dbReference type="EMBL" id="BFAD01000006">
    <property type="protein sequence ID" value="GBE84582.1"/>
    <property type="molecule type" value="Genomic_DNA"/>
</dbReference>
<keyword evidence="4" id="KW-1185">Reference proteome</keyword>
<dbReference type="InterPro" id="IPR040976">
    <property type="entry name" value="Pkinase_fungal"/>
</dbReference>
<feature type="region of interest" description="Disordered" evidence="1">
    <location>
        <begin position="706"/>
        <end position="832"/>
    </location>
</feature>
<reference evidence="3 4" key="1">
    <citation type="journal article" date="2018" name="Sci. Rep.">
        <title>Genome sequence of the cauliflower mushroom Sparassis crispa (Hanabiratake) and its association with beneficial usage.</title>
        <authorList>
            <person name="Kiyama R."/>
            <person name="Furutani Y."/>
            <person name="Kawaguchi K."/>
            <person name="Nakanishi T."/>
        </authorList>
    </citation>
    <scope>NUCLEOTIDE SEQUENCE [LARGE SCALE GENOMIC DNA]</scope>
</reference>